<feature type="region of interest" description="Disordered" evidence="9">
    <location>
        <begin position="472"/>
        <end position="508"/>
    </location>
</feature>
<organism evidence="11 12">
    <name type="scientific">Riccia fluitans</name>
    <dbReference type="NCBI Taxonomy" id="41844"/>
    <lineage>
        <taxon>Eukaryota</taxon>
        <taxon>Viridiplantae</taxon>
        <taxon>Streptophyta</taxon>
        <taxon>Embryophyta</taxon>
        <taxon>Marchantiophyta</taxon>
        <taxon>Marchantiopsida</taxon>
        <taxon>Marchantiidae</taxon>
        <taxon>Marchantiales</taxon>
        <taxon>Ricciaceae</taxon>
        <taxon>Riccia</taxon>
    </lineage>
</organism>
<dbReference type="PANTHER" id="PTHR37984">
    <property type="entry name" value="PROTEIN CBG26694"/>
    <property type="match status" value="1"/>
</dbReference>
<proteinExistence type="predicted"/>
<keyword evidence="7" id="KW-0695">RNA-directed DNA polymerase</keyword>
<dbReference type="SUPFAM" id="SSF56672">
    <property type="entry name" value="DNA/RNA polymerases"/>
    <property type="match status" value="1"/>
</dbReference>
<keyword evidence="4" id="KW-0540">Nuclease</keyword>
<evidence type="ECO:0000313" key="12">
    <source>
        <dbReference type="Proteomes" id="UP001605036"/>
    </source>
</evidence>
<dbReference type="InterPro" id="IPR001878">
    <property type="entry name" value="Znf_CCHC"/>
</dbReference>
<dbReference type="Gene3D" id="3.30.70.270">
    <property type="match status" value="2"/>
</dbReference>
<dbReference type="EC" id="2.7.7.49" evidence="1"/>
<evidence type="ECO:0000256" key="1">
    <source>
        <dbReference type="ARBA" id="ARBA00012493"/>
    </source>
</evidence>
<gene>
    <name evidence="11" type="ORF">R1flu_004626</name>
</gene>
<feature type="compositionally biased region" description="Basic and acidic residues" evidence="9">
    <location>
        <begin position="917"/>
        <end position="935"/>
    </location>
</feature>
<evidence type="ECO:0000256" key="5">
    <source>
        <dbReference type="ARBA" id="ARBA00022759"/>
    </source>
</evidence>
<evidence type="ECO:0000256" key="9">
    <source>
        <dbReference type="SAM" id="MobiDB-lite"/>
    </source>
</evidence>
<dbReference type="InterPro" id="IPR043502">
    <property type="entry name" value="DNA/RNA_pol_sf"/>
</dbReference>
<dbReference type="GO" id="GO:0004519">
    <property type="term" value="F:endonuclease activity"/>
    <property type="evidence" value="ECO:0007669"/>
    <property type="project" value="UniProtKB-KW"/>
</dbReference>
<keyword evidence="6" id="KW-0378">Hydrolase</keyword>
<dbReference type="GO" id="GO:0016787">
    <property type="term" value="F:hydrolase activity"/>
    <property type="evidence" value="ECO:0007669"/>
    <property type="project" value="UniProtKB-KW"/>
</dbReference>
<protein>
    <recommendedName>
        <fullName evidence="1">RNA-directed DNA polymerase</fullName>
        <ecNumber evidence="1">2.7.7.49</ecNumber>
    </recommendedName>
</protein>
<feature type="domain" description="CCHC-type" evidence="10">
    <location>
        <begin position="232"/>
        <end position="246"/>
    </location>
</feature>
<dbReference type="Proteomes" id="UP001605036">
    <property type="component" value="Unassembled WGS sequence"/>
</dbReference>
<feature type="compositionally biased region" description="Low complexity" evidence="9">
    <location>
        <begin position="437"/>
        <end position="446"/>
    </location>
</feature>
<feature type="compositionally biased region" description="Basic residues" evidence="9">
    <location>
        <begin position="147"/>
        <end position="161"/>
    </location>
</feature>
<dbReference type="Gene3D" id="3.10.20.370">
    <property type="match status" value="1"/>
</dbReference>
<comment type="caution">
    <text evidence="11">The sequence shown here is derived from an EMBL/GenBank/DDBJ whole genome shotgun (WGS) entry which is preliminary data.</text>
</comment>
<keyword evidence="3" id="KW-0548">Nucleotidyltransferase</keyword>
<feature type="region of interest" description="Disordered" evidence="9">
    <location>
        <begin position="915"/>
        <end position="935"/>
    </location>
</feature>
<dbReference type="InterPro" id="IPR021109">
    <property type="entry name" value="Peptidase_aspartic_dom_sf"/>
</dbReference>
<dbReference type="Gene3D" id="2.40.70.10">
    <property type="entry name" value="Acid Proteases"/>
    <property type="match status" value="1"/>
</dbReference>
<keyword evidence="8" id="KW-0479">Metal-binding</keyword>
<dbReference type="CDD" id="cd01647">
    <property type="entry name" value="RT_LTR"/>
    <property type="match status" value="1"/>
</dbReference>
<evidence type="ECO:0000256" key="4">
    <source>
        <dbReference type="ARBA" id="ARBA00022722"/>
    </source>
</evidence>
<keyword evidence="5" id="KW-0255">Endonuclease</keyword>
<dbReference type="InterPro" id="IPR050951">
    <property type="entry name" value="Retrovirus_Pol_polyprotein"/>
</dbReference>
<name>A0ABD1YTX2_9MARC</name>
<evidence type="ECO:0000256" key="6">
    <source>
        <dbReference type="ARBA" id="ARBA00022801"/>
    </source>
</evidence>
<dbReference type="InterPro" id="IPR000477">
    <property type="entry name" value="RT_dom"/>
</dbReference>
<evidence type="ECO:0000259" key="10">
    <source>
        <dbReference type="PROSITE" id="PS50158"/>
    </source>
</evidence>
<keyword evidence="8" id="KW-0862">Zinc</keyword>
<keyword evidence="12" id="KW-1185">Reference proteome</keyword>
<dbReference type="InterPro" id="IPR041373">
    <property type="entry name" value="RT_RNaseH"/>
</dbReference>
<evidence type="ECO:0000313" key="11">
    <source>
        <dbReference type="EMBL" id="KAL2633147.1"/>
    </source>
</evidence>
<accession>A0ABD1YTX2</accession>
<dbReference type="Gene3D" id="3.10.10.10">
    <property type="entry name" value="HIV Type 1 Reverse Transcriptase, subunit A, domain 1"/>
    <property type="match status" value="1"/>
</dbReference>
<dbReference type="Pfam" id="PF17917">
    <property type="entry name" value="RT_RNaseH"/>
    <property type="match status" value="1"/>
</dbReference>
<dbReference type="EMBL" id="JBHFFA010000003">
    <property type="protein sequence ID" value="KAL2633147.1"/>
    <property type="molecule type" value="Genomic_DNA"/>
</dbReference>
<dbReference type="GO" id="GO:0003964">
    <property type="term" value="F:RNA-directed DNA polymerase activity"/>
    <property type="evidence" value="ECO:0007669"/>
    <property type="project" value="UniProtKB-KW"/>
</dbReference>
<dbReference type="FunFam" id="3.30.70.270:FF:000020">
    <property type="entry name" value="Transposon Tf2-6 polyprotein-like Protein"/>
    <property type="match status" value="1"/>
</dbReference>
<evidence type="ECO:0000256" key="3">
    <source>
        <dbReference type="ARBA" id="ARBA00022695"/>
    </source>
</evidence>
<reference evidence="11 12" key="1">
    <citation type="submission" date="2024-09" db="EMBL/GenBank/DDBJ databases">
        <title>Chromosome-scale assembly of Riccia fluitans.</title>
        <authorList>
            <person name="Paukszto L."/>
            <person name="Sawicki J."/>
            <person name="Karawczyk K."/>
            <person name="Piernik-Szablinska J."/>
            <person name="Szczecinska M."/>
            <person name="Mazdziarz M."/>
        </authorList>
    </citation>
    <scope>NUCLEOTIDE SEQUENCE [LARGE SCALE GENOMIC DNA]</scope>
    <source>
        <strain evidence="11">Rf_01</strain>
        <tissue evidence="11">Aerial parts of the thallus</tissue>
    </source>
</reference>
<dbReference type="PROSITE" id="PS50158">
    <property type="entry name" value="ZF_CCHC"/>
    <property type="match status" value="1"/>
</dbReference>
<dbReference type="PANTHER" id="PTHR37984:SF5">
    <property type="entry name" value="PROTEIN NYNRIN-LIKE"/>
    <property type="match status" value="1"/>
</dbReference>
<dbReference type="CDD" id="cd00303">
    <property type="entry name" value="retropepsin_like"/>
    <property type="match status" value="1"/>
</dbReference>
<feature type="region of interest" description="Disordered" evidence="9">
    <location>
        <begin position="135"/>
        <end position="201"/>
    </location>
</feature>
<evidence type="ECO:0000256" key="8">
    <source>
        <dbReference type="PROSITE-ProRule" id="PRU00047"/>
    </source>
</evidence>
<sequence length="1281" mass="145891">MVEWGEFFRLSVSDPLGEALLCAIPFYSHSQLRVWQADLEKSFKETPALALSIVLARNALTVEIEWRDELQAAVGLWEEAMRMNLNEMFDAAETQLQGEQVLSMEFDLTTDANRENEDADKLRLFPALLKKRASKCSSSDSEDEKRAHRCRKDKKRKKKSTRSRDSSSDDSSSSESEDEVQRHRKKEKHHKKPERKDPIDQLVKEMAELKVRLAASKEKRKDAMTLRHDLWCSLCGNQGHTKEDCRLPKSNQSAAANSHWMSEVPTSSTDDYYAEGADGHVYHVSMAGTSSGGPKFAPPRYNPPEYVGGSQGHLSLLGSLDPFPLIKWSVIDVQFVDVPSTSGTKVTTDVNVQTIGYDVLPTIAEEQQESRLSTSNITRTFDPSYIPVVPTESEGWPSDSKWMVNQVSMRSKKRDKFEELSTLKGKEKVTLQRKDSSTNSSTSELSAKAKSDSRKVCKDDISDIIRNVLKKIPPSKVQDIPSTSKEPPRVEARPPNTSPTSGRPLTMSKVINSSPICATMEYDLVEDLANTPANISMLQLILHGPQLFKGLNMWCRQNRLSRTSRGLRIMRPPKEKEVKAMQVMLDKGAQEIEIEIRGCIIQKVPLDTGSEVNIMTARTAQRLGLTDLQPCKKFLRLVDQSRKQPLSELKNIETIMDGVAFQLDYIVLQPEDEQGYEVLIGRPWFYGAGMMEDWNCQEVCFQVEGRRKKVRIPWGPVSYHGEIPQEDSGELTFAESAYDSDHSSFGVYSSQWDDTGIDSSDFWSYYLEVYEASDEDLFAYSKEIKALSISGLEETASEEETLEFRGATIYNLGKSEDGTRLKELLNEPLAETEGEKQSALQGCVKKKCEGVLSRKEGKALTNDERSKSGRLTRSQIQALIAYVAISSSDEKKDWANSEKGGAIVCQKLNEVLNAPLSDKEPTNSEGEKVPHREDETMSDLKGILTELGTHRIDVRPDAIRYNQVFLRPEDCEKTTFTTDWGTFAYRVMPFGLTNAPATFQPMMTNIFRDYLRKFVEVFLDDFCVYSSKKDHMEKLGLTFEKCRASNLRLHPEKSYICMEEGILLGHRISCRGIEVDKEKVAIIVELKPPRCVRDVRAFLGSTDYYRRFVWKYPERASPLTQLLKKDIPWKWGETQQEAFEDLKLQLVKAVLIVSNWERSFHVYVDTSAFAIGVVLSQQDEEKHDHPIYFSGKKLTDAERKFSTTEREALGMVFKVKKFRHYLLGYEVVFHVDHYSLKYLVKKADFFGRIARWVLLLQEFNNTVKWQRDSQHANADYLSRLQ</sequence>
<dbReference type="GO" id="GO:0008270">
    <property type="term" value="F:zinc ion binding"/>
    <property type="evidence" value="ECO:0007669"/>
    <property type="project" value="UniProtKB-KW"/>
</dbReference>
<feature type="compositionally biased region" description="Polar residues" evidence="9">
    <location>
        <begin position="498"/>
        <end position="508"/>
    </location>
</feature>
<dbReference type="InterPro" id="IPR043128">
    <property type="entry name" value="Rev_trsase/Diguanyl_cyclase"/>
</dbReference>
<evidence type="ECO:0000256" key="2">
    <source>
        <dbReference type="ARBA" id="ARBA00022679"/>
    </source>
</evidence>
<feature type="region of interest" description="Disordered" evidence="9">
    <location>
        <begin position="428"/>
        <end position="452"/>
    </location>
</feature>
<dbReference type="CDD" id="cd09274">
    <property type="entry name" value="RNase_HI_RT_Ty3"/>
    <property type="match status" value="1"/>
</dbReference>
<evidence type="ECO:0000256" key="7">
    <source>
        <dbReference type="ARBA" id="ARBA00022918"/>
    </source>
</evidence>
<keyword evidence="2" id="KW-0808">Transferase</keyword>
<dbReference type="Pfam" id="PF00078">
    <property type="entry name" value="RVT_1"/>
    <property type="match status" value="1"/>
</dbReference>
<keyword evidence="8" id="KW-0863">Zinc-finger</keyword>
<feature type="compositionally biased region" description="Basic residues" evidence="9">
    <location>
        <begin position="182"/>
        <end position="193"/>
    </location>
</feature>